<organism evidence="1 2">
    <name type="scientific">Ciceribacter ferrooxidans</name>
    <dbReference type="NCBI Taxonomy" id="2509717"/>
    <lineage>
        <taxon>Bacteria</taxon>
        <taxon>Pseudomonadati</taxon>
        <taxon>Pseudomonadota</taxon>
        <taxon>Alphaproteobacteria</taxon>
        <taxon>Hyphomicrobiales</taxon>
        <taxon>Rhizobiaceae</taxon>
        <taxon>Ciceribacter</taxon>
    </lineage>
</organism>
<dbReference type="EMBL" id="SDVB01000253">
    <property type="protein sequence ID" value="RYC10052.1"/>
    <property type="molecule type" value="Genomic_DNA"/>
</dbReference>
<evidence type="ECO:0000313" key="2">
    <source>
        <dbReference type="Proteomes" id="UP000291088"/>
    </source>
</evidence>
<dbReference type="AlphaFoldDB" id="A0A4Q2SW32"/>
<comment type="caution">
    <text evidence="1">The sequence shown here is derived from an EMBL/GenBank/DDBJ whole genome shotgun (WGS) entry which is preliminary data.</text>
</comment>
<keyword evidence="2" id="KW-1185">Reference proteome</keyword>
<dbReference type="Proteomes" id="UP000291088">
    <property type="component" value="Unassembled WGS sequence"/>
</dbReference>
<sequence>MFSFSCEDAGAIKAATAASIEAVGGVSRAADALSIGSSTLTKYASPNEEWRQNFIRLDLAVRLDRASGHPFLLESFSGLVRRDGVHAPADVTPTAVLRLNAILDDVVREVATAIDDSRIDAGERLAIRKRIVAAQRELARLDALMR</sequence>
<dbReference type="InterPro" id="IPR009679">
    <property type="entry name" value="Phage_186_CII-like"/>
</dbReference>
<evidence type="ECO:0000313" key="1">
    <source>
        <dbReference type="EMBL" id="RYC10052.1"/>
    </source>
</evidence>
<dbReference type="RefSeq" id="WP_129333444.1">
    <property type="nucleotide sequence ID" value="NZ_SDVB01000253.1"/>
</dbReference>
<name>A0A4Q2SW32_9HYPH</name>
<accession>A0A4Q2SW32</accession>
<proteinExistence type="predicted"/>
<protein>
    <submittedName>
        <fullName evidence="1">Uncharacterized protein</fullName>
    </submittedName>
</protein>
<reference evidence="1 2" key="1">
    <citation type="submission" date="2019-01" db="EMBL/GenBank/DDBJ databases">
        <authorList>
            <person name="Deng T."/>
        </authorList>
    </citation>
    <scope>NUCLEOTIDE SEQUENCE [LARGE SCALE GENOMIC DNA]</scope>
    <source>
        <strain evidence="1 2">F8825</strain>
    </source>
</reference>
<dbReference type="GO" id="GO:0003677">
    <property type="term" value="F:DNA binding"/>
    <property type="evidence" value="ECO:0007669"/>
    <property type="project" value="InterPro"/>
</dbReference>
<dbReference type="OrthoDB" id="8369924at2"/>
<dbReference type="Pfam" id="PF06892">
    <property type="entry name" value="Phage_CP76"/>
    <property type="match status" value="1"/>
</dbReference>
<gene>
    <name evidence="1" type="ORF">EUU22_18420</name>
</gene>